<dbReference type="RefSeq" id="WP_176441602.1">
    <property type="nucleotide sequence ID" value="NZ_FZOU01000001.1"/>
</dbReference>
<dbReference type="SUPFAM" id="SSF55729">
    <property type="entry name" value="Acyl-CoA N-acyltransferases (Nat)"/>
    <property type="match status" value="1"/>
</dbReference>
<evidence type="ECO:0000313" key="4">
    <source>
        <dbReference type="EMBL" id="SNS45991.1"/>
    </source>
</evidence>
<dbReference type="EMBL" id="FZOU01000001">
    <property type="protein sequence ID" value="SNS45991.1"/>
    <property type="molecule type" value="Genomic_DNA"/>
</dbReference>
<protein>
    <submittedName>
        <fullName evidence="4">Ribosomal-protein-alanine N-acetyltransferase</fullName>
    </submittedName>
</protein>
<keyword evidence="1 4" id="KW-0808">Transferase</keyword>
<evidence type="ECO:0000313" key="5">
    <source>
        <dbReference type="Proteomes" id="UP000198356"/>
    </source>
</evidence>
<dbReference type="InterPro" id="IPR050832">
    <property type="entry name" value="Bact_Acetyltransf"/>
</dbReference>
<evidence type="ECO:0000259" key="3">
    <source>
        <dbReference type="PROSITE" id="PS51186"/>
    </source>
</evidence>
<feature type="domain" description="N-acetyltransferase" evidence="3">
    <location>
        <begin position="5"/>
        <end position="154"/>
    </location>
</feature>
<proteinExistence type="predicted"/>
<dbReference type="InterPro" id="IPR000182">
    <property type="entry name" value="GNAT_dom"/>
</dbReference>
<dbReference type="Proteomes" id="UP000198356">
    <property type="component" value="Unassembled WGS sequence"/>
</dbReference>
<keyword evidence="5" id="KW-1185">Reference proteome</keyword>
<dbReference type="AlphaFoldDB" id="A0A239ENK8"/>
<keyword evidence="2" id="KW-0012">Acyltransferase</keyword>
<dbReference type="CDD" id="cd04301">
    <property type="entry name" value="NAT_SF"/>
    <property type="match status" value="1"/>
</dbReference>
<reference evidence="4 5" key="1">
    <citation type="submission" date="2017-06" db="EMBL/GenBank/DDBJ databases">
        <authorList>
            <person name="Kim H.J."/>
            <person name="Triplett B.A."/>
        </authorList>
    </citation>
    <scope>NUCLEOTIDE SEQUENCE [LARGE SCALE GENOMIC DNA]</scope>
    <source>
        <strain evidence="4 5">DSM 18704</strain>
    </source>
</reference>
<dbReference type="Pfam" id="PF00583">
    <property type="entry name" value="Acetyltransf_1"/>
    <property type="match status" value="1"/>
</dbReference>
<dbReference type="PANTHER" id="PTHR43877">
    <property type="entry name" value="AMINOALKYLPHOSPHONATE N-ACETYLTRANSFERASE-RELATED-RELATED"/>
    <property type="match status" value="1"/>
</dbReference>
<dbReference type="InterPro" id="IPR016181">
    <property type="entry name" value="Acyl_CoA_acyltransferase"/>
</dbReference>
<dbReference type="PROSITE" id="PS51186">
    <property type="entry name" value="GNAT"/>
    <property type="match status" value="1"/>
</dbReference>
<evidence type="ECO:0000256" key="2">
    <source>
        <dbReference type="ARBA" id="ARBA00023315"/>
    </source>
</evidence>
<name>A0A239ENK8_9BACT</name>
<dbReference type="Gene3D" id="3.40.630.30">
    <property type="match status" value="1"/>
</dbReference>
<sequence>MKPAFVVRPAEEADLPELLRLERATPEAPHWPEAEYLRIVAAEPGPLRRCLFVAWLDGDLAGFAVGKTLGDEAELESVAVDAGLRRMGLGAALCRAVMDWCRRQEADAIDLEVRAGSAGAMRLYHGLGFEEVGRRTAYYRDPVEDAVLMRRELLESHWLW</sequence>
<evidence type="ECO:0000256" key="1">
    <source>
        <dbReference type="ARBA" id="ARBA00022679"/>
    </source>
</evidence>
<gene>
    <name evidence="4" type="ORF">SAMN05421770_1011067</name>
</gene>
<dbReference type="GO" id="GO:0016747">
    <property type="term" value="F:acyltransferase activity, transferring groups other than amino-acyl groups"/>
    <property type="evidence" value="ECO:0007669"/>
    <property type="project" value="InterPro"/>
</dbReference>
<accession>A0A239ENK8</accession>
<organism evidence="4 5">
    <name type="scientific">Granulicella rosea</name>
    <dbReference type="NCBI Taxonomy" id="474952"/>
    <lineage>
        <taxon>Bacteria</taxon>
        <taxon>Pseudomonadati</taxon>
        <taxon>Acidobacteriota</taxon>
        <taxon>Terriglobia</taxon>
        <taxon>Terriglobales</taxon>
        <taxon>Acidobacteriaceae</taxon>
        <taxon>Granulicella</taxon>
    </lineage>
</organism>